<evidence type="ECO:0000313" key="8">
    <source>
        <dbReference type="EMBL" id="KAG0566645.1"/>
    </source>
</evidence>
<dbReference type="InterPro" id="IPR011032">
    <property type="entry name" value="GroES-like_sf"/>
</dbReference>
<dbReference type="InterPro" id="IPR013149">
    <property type="entry name" value="ADH-like_C"/>
</dbReference>
<comment type="similarity">
    <text evidence="5">Belongs to the zinc-containing alcohol dehydrogenase family.</text>
</comment>
<dbReference type="Pfam" id="PF00107">
    <property type="entry name" value="ADH_zinc_N"/>
    <property type="match status" value="1"/>
</dbReference>
<reference evidence="8" key="1">
    <citation type="submission" date="2020-06" db="EMBL/GenBank/DDBJ databases">
        <title>WGS assembly of Ceratodon purpureus strain R40.</title>
        <authorList>
            <person name="Carey S.B."/>
            <person name="Jenkins J."/>
            <person name="Shu S."/>
            <person name="Lovell J.T."/>
            <person name="Sreedasyam A."/>
            <person name="Maumus F."/>
            <person name="Tiley G.P."/>
            <person name="Fernandez-Pozo N."/>
            <person name="Barry K."/>
            <person name="Chen C."/>
            <person name="Wang M."/>
            <person name="Lipzen A."/>
            <person name="Daum C."/>
            <person name="Saski C.A."/>
            <person name="Payton A.C."/>
            <person name="Mcbreen J.C."/>
            <person name="Conrad R.E."/>
            <person name="Kollar L.M."/>
            <person name="Olsson S."/>
            <person name="Huttunen S."/>
            <person name="Landis J.B."/>
            <person name="Wickett N.J."/>
            <person name="Johnson M.G."/>
            <person name="Rensing S.A."/>
            <person name="Grimwood J."/>
            <person name="Schmutz J."/>
            <person name="Mcdaniel S.F."/>
        </authorList>
    </citation>
    <scope>NUCLEOTIDE SEQUENCE</scope>
    <source>
        <strain evidence="8">R40</strain>
    </source>
</reference>
<dbReference type="Pfam" id="PF08240">
    <property type="entry name" value="ADH_N"/>
    <property type="match status" value="1"/>
</dbReference>
<gene>
    <name evidence="8" type="ORF">KC19_7G079000</name>
</gene>
<dbReference type="PANTHER" id="PTHR42813:SF1">
    <property type="entry name" value="DEHYDROGENASE, PUTATIVE (AFU_ORTHOLOGUE AFUA_5G03930)-RELATED"/>
    <property type="match status" value="1"/>
</dbReference>
<feature type="domain" description="Alcohol dehydrogenase-like C-terminal" evidence="6">
    <location>
        <begin position="235"/>
        <end position="308"/>
    </location>
</feature>
<feature type="domain" description="Alcohol dehydrogenase-like N-terminal" evidence="7">
    <location>
        <begin position="65"/>
        <end position="195"/>
    </location>
</feature>
<keyword evidence="3 5" id="KW-0862">Zinc</keyword>
<protein>
    <submittedName>
        <fullName evidence="8">Uncharacterized protein</fullName>
    </submittedName>
</protein>
<dbReference type="AlphaFoldDB" id="A0A8T0H789"/>
<dbReference type="InterPro" id="IPR002328">
    <property type="entry name" value="ADH_Zn_CS"/>
</dbReference>
<keyword evidence="2 5" id="KW-0479">Metal-binding</keyword>
<evidence type="ECO:0000256" key="3">
    <source>
        <dbReference type="ARBA" id="ARBA00022833"/>
    </source>
</evidence>
<dbReference type="Proteomes" id="UP000822688">
    <property type="component" value="Chromosome 7"/>
</dbReference>
<evidence type="ECO:0000259" key="7">
    <source>
        <dbReference type="Pfam" id="PF08240"/>
    </source>
</evidence>
<accession>A0A8T0H789</accession>
<dbReference type="PROSITE" id="PS00059">
    <property type="entry name" value="ADH_ZINC"/>
    <property type="match status" value="1"/>
</dbReference>
<proteinExistence type="inferred from homology"/>
<dbReference type="Gene3D" id="3.40.50.720">
    <property type="entry name" value="NAD(P)-binding Rossmann-like Domain"/>
    <property type="match status" value="1"/>
</dbReference>
<evidence type="ECO:0000256" key="5">
    <source>
        <dbReference type="RuleBase" id="RU361277"/>
    </source>
</evidence>
<organism evidence="8 9">
    <name type="scientific">Ceratodon purpureus</name>
    <name type="common">Fire moss</name>
    <name type="synonym">Dicranum purpureum</name>
    <dbReference type="NCBI Taxonomy" id="3225"/>
    <lineage>
        <taxon>Eukaryota</taxon>
        <taxon>Viridiplantae</taxon>
        <taxon>Streptophyta</taxon>
        <taxon>Embryophyta</taxon>
        <taxon>Bryophyta</taxon>
        <taxon>Bryophytina</taxon>
        <taxon>Bryopsida</taxon>
        <taxon>Dicranidae</taxon>
        <taxon>Pseudoditrichales</taxon>
        <taxon>Ditrichaceae</taxon>
        <taxon>Ceratodon</taxon>
    </lineage>
</organism>
<comment type="caution">
    <text evidence="8">The sequence shown here is derived from an EMBL/GenBank/DDBJ whole genome shotgun (WGS) entry which is preliminary data.</text>
</comment>
<evidence type="ECO:0000256" key="1">
    <source>
        <dbReference type="ARBA" id="ARBA00001947"/>
    </source>
</evidence>
<dbReference type="GO" id="GO:0008270">
    <property type="term" value="F:zinc ion binding"/>
    <property type="evidence" value="ECO:0007669"/>
    <property type="project" value="InterPro"/>
</dbReference>
<name>A0A8T0H789_CERPU</name>
<dbReference type="SUPFAM" id="SSF50129">
    <property type="entry name" value="GroES-like"/>
    <property type="match status" value="1"/>
</dbReference>
<dbReference type="GO" id="GO:0016491">
    <property type="term" value="F:oxidoreductase activity"/>
    <property type="evidence" value="ECO:0007669"/>
    <property type="project" value="UniProtKB-KW"/>
</dbReference>
<dbReference type="CDD" id="cd08283">
    <property type="entry name" value="FDH_like_1"/>
    <property type="match status" value="1"/>
</dbReference>
<keyword evidence="4" id="KW-0560">Oxidoreductase</keyword>
<sequence length="478" mass="51623">MAAAVIEPGDVSLFSTVLKDPKYLATPTCTITSLKDESHPMRAVEFHGKMDMKVKIRPRPMITDPKDVILRVTTSCICGSDLHMYMGAMPGMKSGDIVGHEFMGVVEAVGPEVKDVEEGDRVVAAFDIACGQCSACHLQNFSGCDSTNPSLEMEKLYNDRTCGMFGYSHLTGGWDGGQAEYVRVPFADLNCLKIPSDMDDEHAILLSDILPTAWHANELGRVGKGDNVAIWGCGPVGILAAQCAFFRGAARVVIIDEVPFRLEFAQKKVKGLETINFKEKSTVKELRNLFPHGPDVGIEAVGVHYVANVLHKLEVLMGLETDSTEVINEIMYGVRKGGRIGLVGAYAGFANHFNIGAFMEKGLSMAAGQTPVQKYWPTLFRLVQSGELDPTIVITHVLGLGDAPDAYTHFNAKEEEWIKVLLKPEIDPDVITTEGPGLKERARNLVSGAVAGTINTVQKATGAVTSATSGTSTDVHKA</sequence>
<dbReference type="InterPro" id="IPR013154">
    <property type="entry name" value="ADH-like_N"/>
</dbReference>
<evidence type="ECO:0000313" key="9">
    <source>
        <dbReference type="Proteomes" id="UP000822688"/>
    </source>
</evidence>
<dbReference type="Gene3D" id="3.90.180.10">
    <property type="entry name" value="Medium-chain alcohol dehydrogenases, catalytic domain"/>
    <property type="match status" value="1"/>
</dbReference>
<dbReference type="InterPro" id="IPR036291">
    <property type="entry name" value="NAD(P)-bd_dom_sf"/>
</dbReference>
<evidence type="ECO:0000259" key="6">
    <source>
        <dbReference type="Pfam" id="PF00107"/>
    </source>
</evidence>
<dbReference type="SUPFAM" id="SSF51735">
    <property type="entry name" value="NAD(P)-binding Rossmann-fold domains"/>
    <property type="match status" value="1"/>
</dbReference>
<dbReference type="PANTHER" id="PTHR42813">
    <property type="entry name" value="ZINC-TYPE ALCOHOL DEHYDROGENASE-LIKE"/>
    <property type="match status" value="1"/>
</dbReference>
<keyword evidence="9" id="KW-1185">Reference proteome</keyword>
<evidence type="ECO:0000256" key="4">
    <source>
        <dbReference type="ARBA" id="ARBA00023002"/>
    </source>
</evidence>
<dbReference type="EMBL" id="CM026428">
    <property type="protein sequence ID" value="KAG0566645.1"/>
    <property type="molecule type" value="Genomic_DNA"/>
</dbReference>
<comment type="cofactor">
    <cofactor evidence="1 5">
        <name>Zn(2+)</name>
        <dbReference type="ChEBI" id="CHEBI:29105"/>
    </cofactor>
</comment>
<evidence type="ECO:0000256" key="2">
    <source>
        <dbReference type="ARBA" id="ARBA00022723"/>
    </source>
</evidence>